<sequence>MAANQASRAATRRRRQLWAGVLALVGLVLLVIGVTVADGIAAWVEVVVAVLLLVTSYVVQHLARREAVYRPDERR</sequence>
<reference evidence="2 3" key="1">
    <citation type="submission" date="2016-06" db="EMBL/GenBank/DDBJ databases">
        <authorList>
            <person name="Kjaerup R.B."/>
            <person name="Dalgaard T.S."/>
            <person name="Juul-Madsen H.R."/>
        </authorList>
    </citation>
    <scope>NUCLEOTIDE SEQUENCE [LARGE SCALE GENOMIC DNA]</scope>
    <source>
        <strain evidence="2 3">DSM 44871</strain>
    </source>
</reference>
<dbReference type="STRING" id="285676.GA0070561_2196"/>
<organism evidence="2 3">
    <name type="scientific">Micromonospora saelicesensis</name>
    <dbReference type="NCBI Taxonomy" id="285676"/>
    <lineage>
        <taxon>Bacteria</taxon>
        <taxon>Bacillati</taxon>
        <taxon>Actinomycetota</taxon>
        <taxon>Actinomycetes</taxon>
        <taxon>Micromonosporales</taxon>
        <taxon>Micromonosporaceae</taxon>
        <taxon>Micromonospora</taxon>
    </lineage>
</organism>
<keyword evidence="1" id="KW-0812">Transmembrane</keyword>
<feature type="transmembrane region" description="Helical" evidence="1">
    <location>
        <begin position="40"/>
        <end position="59"/>
    </location>
</feature>
<accession>A0A1C4VXZ2</accession>
<dbReference type="RefSeq" id="WP_091398307.1">
    <property type="nucleotide sequence ID" value="NZ_FMCR01000002.1"/>
</dbReference>
<feature type="transmembrane region" description="Helical" evidence="1">
    <location>
        <begin position="17"/>
        <end position="34"/>
    </location>
</feature>
<keyword evidence="1" id="KW-1133">Transmembrane helix</keyword>
<evidence type="ECO:0000313" key="3">
    <source>
        <dbReference type="Proteomes" id="UP000198864"/>
    </source>
</evidence>
<keyword evidence="1" id="KW-0472">Membrane</keyword>
<gene>
    <name evidence="2" type="ORF">GA0070561_2196</name>
</gene>
<dbReference type="Proteomes" id="UP000198864">
    <property type="component" value="Unassembled WGS sequence"/>
</dbReference>
<dbReference type="EMBL" id="FMCR01000002">
    <property type="protein sequence ID" value="SCE88827.1"/>
    <property type="molecule type" value="Genomic_DNA"/>
</dbReference>
<proteinExistence type="predicted"/>
<evidence type="ECO:0000313" key="2">
    <source>
        <dbReference type="EMBL" id="SCE88827.1"/>
    </source>
</evidence>
<name>A0A1C4VXZ2_9ACTN</name>
<dbReference type="AlphaFoldDB" id="A0A1C4VXZ2"/>
<protein>
    <submittedName>
        <fullName evidence="2">Uncharacterized protein</fullName>
    </submittedName>
</protein>
<evidence type="ECO:0000256" key="1">
    <source>
        <dbReference type="SAM" id="Phobius"/>
    </source>
</evidence>